<proteinExistence type="predicted"/>
<accession>A0AAV4W7H7</accession>
<organism evidence="1 2">
    <name type="scientific">Caerostris extrusa</name>
    <name type="common">Bark spider</name>
    <name type="synonym">Caerostris bankana</name>
    <dbReference type="NCBI Taxonomy" id="172846"/>
    <lineage>
        <taxon>Eukaryota</taxon>
        <taxon>Metazoa</taxon>
        <taxon>Ecdysozoa</taxon>
        <taxon>Arthropoda</taxon>
        <taxon>Chelicerata</taxon>
        <taxon>Arachnida</taxon>
        <taxon>Araneae</taxon>
        <taxon>Araneomorphae</taxon>
        <taxon>Entelegynae</taxon>
        <taxon>Araneoidea</taxon>
        <taxon>Araneidae</taxon>
        <taxon>Caerostris</taxon>
    </lineage>
</organism>
<comment type="caution">
    <text evidence="1">The sequence shown here is derived from an EMBL/GenBank/DDBJ whole genome shotgun (WGS) entry which is preliminary data.</text>
</comment>
<sequence>MFYLNSNTWEVKVRTTKKISDRNAILVGGNTFTWNVRKTFVLMPNPLPNLSTFFFLDIHPRQHDRQNSSSSESRGAPKCFRFFRIQKTEVMLIDITILLKSMQ</sequence>
<dbReference type="EMBL" id="BPLR01015690">
    <property type="protein sequence ID" value="GIY77864.1"/>
    <property type="molecule type" value="Genomic_DNA"/>
</dbReference>
<name>A0AAV4W7H7_CAEEX</name>
<evidence type="ECO:0000313" key="2">
    <source>
        <dbReference type="Proteomes" id="UP001054945"/>
    </source>
</evidence>
<keyword evidence="2" id="KW-1185">Reference proteome</keyword>
<dbReference type="AlphaFoldDB" id="A0AAV4W7H7"/>
<reference evidence="1 2" key="1">
    <citation type="submission" date="2021-06" db="EMBL/GenBank/DDBJ databases">
        <title>Caerostris extrusa draft genome.</title>
        <authorList>
            <person name="Kono N."/>
            <person name="Arakawa K."/>
        </authorList>
    </citation>
    <scope>NUCLEOTIDE SEQUENCE [LARGE SCALE GENOMIC DNA]</scope>
</reference>
<evidence type="ECO:0000313" key="1">
    <source>
        <dbReference type="EMBL" id="GIY77864.1"/>
    </source>
</evidence>
<dbReference type="Proteomes" id="UP001054945">
    <property type="component" value="Unassembled WGS sequence"/>
</dbReference>
<gene>
    <name evidence="1" type="ORF">CEXT_366821</name>
</gene>
<protein>
    <submittedName>
        <fullName evidence="1">Uncharacterized protein</fullName>
    </submittedName>
</protein>